<dbReference type="Gene3D" id="3.30.70.270">
    <property type="match status" value="1"/>
</dbReference>
<evidence type="ECO:0000313" key="2">
    <source>
        <dbReference type="EMBL" id="GAA4017254.1"/>
    </source>
</evidence>
<feature type="domain" description="GGDEF" evidence="1">
    <location>
        <begin position="9"/>
        <end position="53"/>
    </location>
</feature>
<dbReference type="InterPro" id="IPR043128">
    <property type="entry name" value="Rev_trsase/Diguanyl_cyclase"/>
</dbReference>
<organism evidence="2 3">
    <name type="scientific">Actimicrobium antarcticum</name>
    <dbReference type="NCBI Taxonomy" id="1051899"/>
    <lineage>
        <taxon>Bacteria</taxon>
        <taxon>Pseudomonadati</taxon>
        <taxon>Pseudomonadota</taxon>
        <taxon>Betaproteobacteria</taxon>
        <taxon>Burkholderiales</taxon>
        <taxon>Oxalobacteraceae</taxon>
        <taxon>Actimicrobium</taxon>
    </lineage>
</organism>
<evidence type="ECO:0000259" key="1">
    <source>
        <dbReference type="Pfam" id="PF00990"/>
    </source>
</evidence>
<dbReference type="EMBL" id="BAAAZE010000005">
    <property type="protein sequence ID" value="GAA4017254.1"/>
    <property type="molecule type" value="Genomic_DNA"/>
</dbReference>
<sequence>MLVWVQTITTLTQYVRTSDTLARPGDDEFVVMLNSLGSGQTAAAQHAHTVTAKILMGTASRPYSQRME</sequence>
<proteinExistence type="predicted"/>
<evidence type="ECO:0000313" key="3">
    <source>
        <dbReference type="Proteomes" id="UP001501353"/>
    </source>
</evidence>
<reference evidence="3" key="1">
    <citation type="journal article" date="2019" name="Int. J. Syst. Evol. Microbiol.">
        <title>The Global Catalogue of Microorganisms (GCM) 10K type strain sequencing project: providing services to taxonomists for standard genome sequencing and annotation.</title>
        <authorList>
            <consortium name="The Broad Institute Genomics Platform"/>
            <consortium name="The Broad Institute Genome Sequencing Center for Infectious Disease"/>
            <person name="Wu L."/>
            <person name="Ma J."/>
        </authorList>
    </citation>
    <scope>NUCLEOTIDE SEQUENCE [LARGE SCALE GENOMIC DNA]</scope>
    <source>
        <strain evidence="3">JCM 16673</strain>
    </source>
</reference>
<dbReference type="SUPFAM" id="SSF55073">
    <property type="entry name" value="Nucleotide cyclase"/>
    <property type="match status" value="1"/>
</dbReference>
<comment type="caution">
    <text evidence="2">The sequence shown here is derived from an EMBL/GenBank/DDBJ whole genome shotgun (WGS) entry which is preliminary data.</text>
</comment>
<protein>
    <recommendedName>
        <fullName evidence="1">GGDEF domain-containing protein</fullName>
    </recommendedName>
</protein>
<dbReference type="Proteomes" id="UP001501353">
    <property type="component" value="Unassembled WGS sequence"/>
</dbReference>
<keyword evidence="3" id="KW-1185">Reference proteome</keyword>
<accession>A0ABP7SW12</accession>
<dbReference type="InterPro" id="IPR000160">
    <property type="entry name" value="GGDEF_dom"/>
</dbReference>
<dbReference type="Pfam" id="PF00990">
    <property type="entry name" value="GGDEF"/>
    <property type="match status" value="1"/>
</dbReference>
<gene>
    <name evidence="2" type="ORF">GCM10022212_10950</name>
</gene>
<dbReference type="InterPro" id="IPR029787">
    <property type="entry name" value="Nucleotide_cyclase"/>
</dbReference>
<name>A0ABP7SW12_9BURK</name>